<dbReference type="OrthoDB" id="9805367at2"/>
<gene>
    <name evidence="8" type="ORF">C7Y71_002530</name>
</gene>
<evidence type="ECO:0000256" key="4">
    <source>
        <dbReference type="ARBA" id="ARBA00022729"/>
    </source>
</evidence>
<accession>A0A5P8E4U7</accession>
<dbReference type="GO" id="GO:0070009">
    <property type="term" value="F:serine-type aminopeptidase activity"/>
    <property type="evidence" value="ECO:0007669"/>
    <property type="project" value="UniProtKB-UniRule"/>
</dbReference>
<dbReference type="InterPro" id="IPR009003">
    <property type="entry name" value="Peptidase_S1_PA"/>
</dbReference>
<comment type="similarity">
    <text evidence="1 7">Belongs to the peptidase S46 family.</text>
</comment>
<dbReference type="Pfam" id="PF10459">
    <property type="entry name" value="Peptidase_S46"/>
    <property type="match status" value="1"/>
</dbReference>
<reference evidence="8 9" key="1">
    <citation type="submission" date="2018-11" db="EMBL/GenBank/DDBJ databases">
        <authorList>
            <person name="Na S.W."/>
            <person name="Baik M."/>
        </authorList>
    </citation>
    <scope>NUCLEOTIDE SEQUENCE [LARGE SCALE GENOMIC DNA]</scope>
    <source>
        <strain evidence="8 9">E39</strain>
    </source>
</reference>
<dbReference type="EMBL" id="CP033459">
    <property type="protein sequence ID" value="QFQ11991.1"/>
    <property type="molecule type" value="Genomic_DNA"/>
</dbReference>
<evidence type="ECO:0000256" key="6">
    <source>
        <dbReference type="ARBA" id="ARBA00022825"/>
    </source>
</evidence>
<dbReference type="KEGG" id="alq:C7Y71_002530"/>
<keyword evidence="4" id="KW-0732">Signal</keyword>
<dbReference type="AlphaFoldDB" id="A0A5P8E4U7"/>
<dbReference type="PANTHER" id="PTHR38469:SF1">
    <property type="entry name" value="PERIPLASMIC PEPTIDASE SUBFAMILY S1B"/>
    <property type="match status" value="1"/>
</dbReference>
<dbReference type="RefSeq" id="WP_111898952.1">
    <property type="nucleotide sequence ID" value="NZ_CP033459.1"/>
</dbReference>
<sequence>MKKLLIALALVFGVSGTVKADGGMWLLKLMEQQHLADSLKKAGLEIDPSELYSEDGPSLKDVVGIFGAGCTGEVVSPDGLILTNNHCGFDFVHAMSTMENNYLQEGFYAHSRAEELPTPKLDFVFVRAIEDVTKQVIEATEGMNEYMRQSEYVLEPIGSELLKNSKWANKKGMRARVVPYFGGNQFYVFYEQAYNDVRLVVNVPQNFGQFGENQDNWMWPRHNADFAVFRIYADKNGEPAEYSEDNVPLKCDKYLPISMKGIENGDFAMVMGFPGQTTRYMTASEIQSHTQKFDKPINTMGTVILDHMKNLMDNDKELNLSMASDYFMIGNTVKNFGGEIDAVRKLKLVERTRVKEAGFRQWAEEQGKPEYNEAIDAIDRITAEYGDTLHDLYLANFGMRQMAVKIPAPMVKSYVEGYKELKGESGVTAREGIMSSMKFLTPAEMQRDRNLMKKILRTWVDNKLLDATFCNLSTTTDVDAFVNNMYDNSVFIDSMRLESFLKKPNMKTLEADPIYKFKTEYQDYLMSLAANTMVYESMLAEYDKVYVGAQLERNGFSTAPDANMTLRMTYGHVCDLKPRDGVTYDYQTVIDGMFEKENPNDPDYVINEDVRRLYEAGDYGRYARPDGKLPACFITDNDITGGNSGSPVMNAKGELIGIAFDGNIESLSSDLEYNKNLQRCISVDIRYVLWAIDKLGGSTYILDELDIRN</sequence>
<name>A0A5P8E4U7_9BACT</name>
<evidence type="ECO:0000313" key="9">
    <source>
        <dbReference type="Proteomes" id="UP000249375"/>
    </source>
</evidence>
<keyword evidence="3 7" id="KW-0645">Protease</keyword>
<evidence type="ECO:0000256" key="7">
    <source>
        <dbReference type="RuleBase" id="RU366067"/>
    </source>
</evidence>
<dbReference type="GO" id="GO:0043171">
    <property type="term" value="P:peptide catabolic process"/>
    <property type="evidence" value="ECO:0007669"/>
    <property type="project" value="UniProtKB-UniRule"/>
</dbReference>
<evidence type="ECO:0000256" key="5">
    <source>
        <dbReference type="ARBA" id="ARBA00022801"/>
    </source>
</evidence>
<comment type="function">
    <text evidence="7">Catalyzes the removal of dipeptides from the N-terminus of oligopeptides.</text>
</comment>
<evidence type="ECO:0000256" key="1">
    <source>
        <dbReference type="ARBA" id="ARBA00010491"/>
    </source>
</evidence>
<dbReference type="Gene3D" id="2.40.10.10">
    <property type="entry name" value="Trypsin-like serine proteases"/>
    <property type="match status" value="1"/>
</dbReference>
<dbReference type="SUPFAM" id="SSF50494">
    <property type="entry name" value="Trypsin-like serine proteases"/>
    <property type="match status" value="1"/>
</dbReference>
<proteinExistence type="inferred from homology"/>
<keyword evidence="2 7" id="KW-0031">Aminopeptidase</keyword>
<keyword evidence="9" id="KW-1185">Reference proteome</keyword>
<evidence type="ECO:0000256" key="3">
    <source>
        <dbReference type="ARBA" id="ARBA00022670"/>
    </source>
</evidence>
<protein>
    <recommendedName>
        <fullName evidence="7">Dipeptidyl-peptidase</fullName>
        <ecNumber evidence="7">3.4.14.-</ecNumber>
    </recommendedName>
</protein>
<dbReference type="PANTHER" id="PTHR38469">
    <property type="entry name" value="PERIPLASMIC PEPTIDASE SUBFAMILY S1B"/>
    <property type="match status" value="1"/>
</dbReference>
<organism evidence="8 9">
    <name type="scientific">Pseudoprevotella muciniphila</name>
    <dbReference type="NCBI Taxonomy" id="2133944"/>
    <lineage>
        <taxon>Bacteria</taxon>
        <taxon>Pseudomonadati</taxon>
        <taxon>Bacteroidota</taxon>
        <taxon>Bacteroidia</taxon>
        <taxon>Bacteroidales</taxon>
        <taxon>Prevotellaceae</taxon>
        <taxon>Pseudoprevotella</taxon>
    </lineage>
</organism>
<dbReference type="Proteomes" id="UP000249375">
    <property type="component" value="Chromosome"/>
</dbReference>
<keyword evidence="5 7" id="KW-0378">Hydrolase</keyword>
<keyword evidence="6 7" id="KW-0720">Serine protease</keyword>
<dbReference type="EC" id="3.4.14.-" evidence="7"/>
<dbReference type="InterPro" id="IPR043504">
    <property type="entry name" value="Peptidase_S1_PA_chymotrypsin"/>
</dbReference>
<dbReference type="InterPro" id="IPR019500">
    <property type="entry name" value="Pep_S46"/>
</dbReference>
<evidence type="ECO:0000313" key="8">
    <source>
        <dbReference type="EMBL" id="QFQ11991.1"/>
    </source>
</evidence>
<dbReference type="GO" id="GO:0006508">
    <property type="term" value="P:proteolysis"/>
    <property type="evidence" value="ECO:0007669"/>
    <property type="project" value="UniProtKB-KW"/>
</dbReference>
<dbReference type="GO" id="GO:0008239">
    <property type="term" value="F:dipeptidyl-peptidase activity"/>
    <property type="evidence" value="ECO:0007669"/>
    <property type="project" value="UniProtKB-UniRule"/>
</dbReference>
<evidence type="ECO:0000256" key="2">
    <source>
        <dbReference type="ARBA" id="ARBA00022438"/>
    </source>
</evidence>